<dbReference type="CDD" id="cd16964">
    <property type="entry name" value="YqgF"/>
    <property type="match status" value="1"/>
</dbReference>
<dbReference type="RefSeq" id="WP_166292943.1">
    <property type="nucleotide sequence ID" value="NZ_CP049863.1"/>
</dbReference>
<dbReference type="AlphaFoldDB" id="A0A6G7XJP3"/>
<evidence type="ECO:0000256" key="1">
    <source>
        <dbReference type="ARBA" id="ARBA00022490"/>
    </source>
</evidence>
<dbReference type="InterPro" id="IPR005227">
    <property type="entry name" value="YqgF"/>
</dbReference>
<dbReference type="InterPro" id="IPR037027">
    <property type="entry name" value="YqgF/RNaseH-like_dom_sf"/>
</dbReference>
<gene>
    <name evidence="8" type="primary">ruvX</name>
    <name evidence="8" type="ORF">G7068_01805</name>
</gene>
<organism evidence="8 9">
    <name type="scientific">Leucobacter viscericola</name>
    <dbReference type="NCBI Taxonomy" id="2714935"/>
    <lineage>
        <taxon>Bacteria</taxon>
        <taxon>Bacillati</taxon>
        <taxon>Actinomycetota</taxon>
        <taxon>Actinomycetes</taxon>
        <taxon>Micrococcales</taxon>
        <taxon>Microbacteriaceae</taxon>
        <taxon>Leucobacter</taxon>
    </lineage>
</organism>
<proteinExistence type="inferred from homology"/>
<feature type="region of interest" description="Disordered" evidence="6">
    <location>
        <begin position="145"/>
        <end position="165"/>
    </location>
</feature>
<dbReference type="Proteomes" id="UP000502677">
    <property type="component" value="Chromosome"/>
</dbReference>
<comment type="similarity">
    <text evidence="5">Belongs to the YqgF HJR family.</text>
</comment>
<keyword evidence="4 5" id="KW-0378">Hydrolase</keyword>
<dbReference type="Pfam" id="PF03652">
    <property type="entry name" value="RuvX"/>
    <property type="match status" value="1"/>
</dbReference>
<feature type="domain" description="YqgF/RNase H-like" evidence="7">
    <location>
        <begin position="4"/>
        <end position="107"/>
    </location>
</feature>
<keyword evidence="9" id="KW-1185">Reference proteome</keyword>
<reference evidence="8 9" key="1">
    <citation type="submission" date="2020-03" db="EMBL/GenBank/DDBJ databases">
        <title>Leucobacter sp. nov., isolated from beetles.</title>
        <authorList>
            <person name="Hyun D.-W."/>
            <person name="Bae J.-W."/>
        </authorList>
    </citation>
    <scope>NUCLEOTIDE SEQUENCE [LARGE SCALE GENOMIC DNA]</scope>
    <source>
        <strain evidence="8 9">HDW9C</strain>
    </source>
</reference>
<evidence type="ECO:0000256" key="3">
    <source>
        <dbReference type="ARBA" id="ARBA00022722"/>
    </source>
</evidence>
<dbReference type="GO" id="GO:0004518">
    <property type="term" value="F:nuclease activity"/>
    <property type="evidence" value="ECO:0007669"/>
    <property type="project" value="UniProtKB-KW"/>
</dbReference>
<evidence type="ECO:0000313" key="8">
    <source>
        <dbReference type="EMBL" id="QIK64649.1"/>
    </source>
</evidence>
<dbReference type="PANTHER" id="PTHR33317:SF4">
    <property type="entry name" value="POLYNUCLEOTIDYL TRANSFERASE, RIBONUCLEASE H-LIKE SUPERFAMILY PROTEIN"/>
    <property type="match status" value="1"/>
</dbReference>
<dbReference type="HAMAP" id="MF_00651">
    <property type="entry name" value="Nuclease_YqgF"/>
    <property type="match status" value="1"/>
</dbReference>
<dbReference type="GO" id="GO:0005829">
    <property type="term" value="C:cytosol"/>
    <property type="evidence" value="ECO:0007669"/>
    <property type="project" value="TreeGrafter"/>
</dbReference>
<evidence type="ECO:0000256" key="5">
    <source>
        <dbReference type="HAMAP-Rule" id="MF_00651"/>
    </source>
</evidence>
<evidence type="ECO:0000256" key="6">
    <source>
        <dbReference type="SAM" id="MobiDB-lite"/>
    </source>
</evidence>
<evidence type="ECO:0000256" key="2">
    <source>
        <dbReference type="ARBA" id="ARBA00022517"/>
    </source>
</evidence>
<dbReference type="NCBIfam" id="TIGR00250">
    <property type="entry name" value="RNAse_H_YqgF"/>
    <property type="match status" value="1"/>
</dbReference>
<dbReference type="InterPro" id="IPR012337">
    <property type="entry name" value="RNaseH-like_sf"/>
</dbReference>
<protein>
    <recommendedName>
        <fullName evidence="5">Putative pre-16S rRNA nuclease</fullName>
        <ecNumber evidence="5">3.1.-.-</ecNumber>
    </recommendedName>
</protein>
<evidence type="ECO:0000259" key="7">
    <source>
        <dbReference type="SMART" id="SM00732"/>
    </source>
</evidence>
<keyword evidence="3 5" id="KW-0540">Nuclease</keyword>
<dbReference type="InterPro" id="IPR006641">
    <property type="entry name" value="YqgF/RNaseH-like_dom"/>
</dbReference>
<keyword evidence="1 5" id="KW-0963">Cytoplasm</keyword>
<sequence>MRSGVRLGVDVGKARVGVARSDNHGMLATPVETVARDLPSGSVARVVEIASELEAFEIIVGLPLNMRGERTLSTDDAQAFAEELATACAPSDVSVRLVDERLSTVSAQSQLRQAGKKTKQSRNIIDQAAAVVILQHALDIERARGEAAGTEVEPQSGPLGEGTPE</sequence>
<keyword evidence="2 5" id="KW-0690">Ribosome biogenesis</keyword>
<dbReference type="GO" id="GO:0016788">
    <property type="term" value="F:hydrolase activity, acting on ester bonds"/>
    <property type="evidence" value="ECO:0007669"/>
    <property type="project" value="UniProtKB-UniRule"/>
</dbReference>
<evidence type="ECO:0000313" key="9">
    <source>
        <dbReference type="Proteomes" id="UP000502677"/>
    </source>
</evidence>
<dbReference type="SUPFAM" id="SSF53098">
    <property type="entry name" value="Ribonuclease H-like"/>
    <property type="match status" value="1"/>
</dbReference>
<evidence type="ECO:0000256" key="4">
    <source>
        <dbReference type="ARBA" id="ARBA00022801"/>
    </source>
</evidence>
<dbReference type="GO" id="GO:0000967">
    <property type="term" value="P:rRNA 5'-end processing"/>
    <property type="evidence" value="ECO:0007669"/>
    <property type="project" value="UniProtKB-UniRule"/>
</dbReference>
<dbReference type="Gene3D" id="3.30.420.140">
    <property type="entry name" value="YqgF/RNase H-like domain"/>
    <property type="match status" value="1"/>
</dbReference>
<dbReference type="PANTHER" id="PTHR33317">
    <property type="entry name" value="POLYNUCLEOTIDYL TRANSFERASE, RIBONUCLEASE H-LIKE SUPERFAMILY PROTEIN"/>
    <property type="match status" value="1"/>
</dbReference>
<comment type="subcellular location">
    <subcellularLocation>
        <location evidence="5">Cytoplasm</location>
    </subcellularLocation>
</comment>
<dbReference type="SMART" id="SM00732">
    <property type="entry name" value="YqgFc"/>
    <property type="match status" value="1"/>
</dbReference>
<comment type="function">
    <text evidence="5">Could be a nuclease involved in processing of the 5'-end of pre-16S rRNA.</text>
</comment>
<accession>A0A6G7XJP3</accession>
<name>A0A6G7XJP3_9MICO</name>
<dbReference type="EC" id="3.1.-.-" evidence="5"/>
<dbReference type="EMBL" id="CP049863">
    <property type="protein sequence ID" value="QIK64649.1"/>
    <property type="molecule type" value="Genomic_DNA"/>
</dbReference>
<dbReference type="KEGG" id="lvi:G7068_01805"/>